<reference evidence="1 2" key="1">
    <citation type="journal article" date="2019" name="Nat. Med.">
        <title>A library of human gut bacterial isolates paired with longitudinal multiomics data enables mechanistic microbiome research.</title>
        <authorList>
            <person name="Poyet M."/>
            <person name="Groussin M."/>
            <person name="Gibbons S.M."/>
            <person name="Avila-Pacheco J."/>
            <person name="Jiang X."/>
            <person name="Kearney S.M."/>
            <person name="Perrotta A.R."/>
            <person name="Berdy B."/>
            <person name="Zhao S."/>
            <person name="Lieberman T.D."/>
            <person name="Swanson P.K."/>
            <person name="Smith M."/>
            <person name="Roesemann S."/>
            <person name="Alexander J.E."/>
            <person name="Rich S.A."/>
            <person name="Livny J."/>
            <person name="Vlamakis H."/>
            <person name="Clish C."/>
            <person name="Bullock K."/>
            <person name="Deik A."/>
            <person name="Scott J."/>
            <person name="Pierce K.A."/>
            <person name="Xavier R.J."/>
            <person name="Alm E.J."/>
        </authorList>
    </citation>
    <scope>NUCLEOTIDE SEQUENCE [LARGE SCALE GENOMIC DNA]</scope>
    <source>
        <strain evidence="1 2">BIOML-A1</strain>
    </source>
</reference>
<comment type="caution">
    <text evidence="1">The sequence shown here is derived from an EMBL/GenBank/DDBJ whole genome shotgun (WGS) entry which is preliminary data.</text>
</comment>
<name>A0A844DSB3_9FIRM</name>
<evidence type="ECO:0000313" key="1">
    <source>
        <dbReference type="EMBL" id="MSC63134.1"/>
    </source>
</evidence>
<protein>
    <submittedName>
        <fullName evidence="1">Uncharacterized protein</fullName>
    </submittedName>
</protein>
<gene>
    <name evidence="1" type="ORF">GKD95_07255</name>
</gene>
<dbReference type="NCBIfam" id="NF038353">
    <property type="entry name" value="FxLYD_dom"/>
    <property type="match status" value="1"/>
</dbReference>
<dbReference type="InterPro" id="IPR047676">
    <property type="entry name" value="FxLYD_dom"/>
</dbReference>
<dbReference type="EMBL" id="WKQN01000005">
    <property type="protein sequence ID" value="MSC63134.1"/>
    <property type="molecule type" value="Genomic_DNA"/>
</dbReference>
<organism evidence="1 2">
    <name type="scientific">Faecalibacterium prausnitzii</name>
    <dbReference type="NCBI Taxonomy" id="853"/>
    <lineage>
        <taxon>Bacteria</taxon>
        <taxon>Bacillati</taxon>
        <taxon>Bacillota</taxon>
        <taxon>Clostridia</taxon>
        <taxon>Eubacteriales</taxon>
        <taxon>Oscillospiraceae</taxon>
        <taxon>Faecalibacterium</taxon>
    </lineage>
</organism>
<proteinExistence type="predicted"/>
<dbReference type="Proteomes" id="UP000461506">
    <property type="component" value="Unassembled WGS sequence"/>
</dbReference>
<accession>A0A844DSB3</accession>
<dbReference type="AlphaFoldDB" id="A0A844DSB3"/>
<dbReference type="RefSeq" id="WP_154276992.1">
    <property type="nucleotide sequence ID" value="NZ_WKQN01000005.1"/>
</dbReference>
<evidence type="ECO:0000313" key="2">
    <source>
        <dbReference type="Proteomes" id="UP000461506"/>
    </source>
</evidence>
<sequence length="227" mass="24522">MRKKLLSASLSIIIVVLLLVGCGSSDSSGGTMASGSWTPGQTSIKLLGASWYAENGYIHVFYSIEATNKSSRTFDGSSFNITCLDEEGRGLDFSSGYIVPIAPGDTIRFSNSLKYFGRAPTSVDLRFMDNIGMYSDDYVPYQSAFPISNISTSSSNDFYTVSGTVTNNSTEEQGIMVSAIFAQKGEIIGGYFTYANPLYAGESELFYILAPRAFEGCDLYAVTANAY</sequence>
<dbReference type="PROSITE" id="PS51257">
    <property type="entry name" value="PROKAR_LIPOPROTEIN"/>
    <property type="match status" value="1"/>
</dbReference>